<comment type="caution">
    <text evidence="4">The sequence shown here is derived from an EMBL/GenBank/DDBJ whole genome shotgun (WGS) entry which is preliminary data.</text>
</comment>
<dbReference type="Gene3D" id="3.40.50.1110">
    <property type="entry name" value="SGNH hydrolase"/>
    <property type="match status" value="1"/>
</dbReference>
<proteinExistence type="inferred from homology"/>
<evidence type="ECO:0000313" key="4">
    <source>
        <dbReference type="EMBL" id="MBD2705469.1"/>
    </source>
</evidence>
<evidence type="ECO:0000256" key="1">
    <source>
        <dbReference type="ARBA" id="ARBA00008668"/>
    </source>
</evidence>
<dbReference type="CDD" id="cd01821">
    <property type="entry name" value="Rhamnogalacturan_acetylesterase_like"/>
    <property type="match status" value="1"/>
</dbReference>
<gene>
    <name evidence="4" type="ORF">IC229_32965</name>
</gene>
<dbReference type="InterPro" id="IPR037459">
    <property type="entry name" value="RhgT-like"/>
</dbReference>
<dbReference type="SUPFAM" id="SSF52266">
    <property type="entry name" value="SGNH hydrolase"/>
    <property type="match status" value="1"/>
</dbReference>
<dbReference type="Proteomes" id="UP000598820">
    <property type="component" value="Unassembled WGS sequence"/>
</dbReference>
<keyword evidence="2" id="KW-0378">Hydrolase</keyword>
<dbReference type="GO" id="GO:0016788">
    <property type="term" value="F:hydrolase activity, acting on ester bonds"/>
    <property type="evidence" value="ECO:0007669"/>
    <property type="project" value="UniProtKB-ARBA"/>
</dbReference>
<evidence type="ECO:0000259" key="3">
    <source>
        <dbReference type="Pfam" id="PF13472"/>
    </source>
</evidence>
<feature type="domain" description="SGNH hydrolase-type esterase" evidence="3">
    <location>
        <begin position="29"/>
        <end position="236"/>
    </location>
</feature>
<protein>
    <submittedName>
        <fullName evidence="4">Rhamnogalacturonan acetylesterase</fullName>
    </submittedName>
</protein>
<dbReference type="InterPro" id="IPR013830">
    <property type="entry name" value="SGNH_hydro"/>
</dbReference>
<dbReference type="PANTHER" id="PTHR43695:SF1">
    <property type="entry name" value="RHAMNOGALACTURONAN ACETYLESTERASE"/>
    <property type="match status" value="1"/>
</dbReference>
<keyword evidence="5" id="KW-1185">Reference proteome</keyword>
<sequence>MNLLRYVIFSCLVLFCLAGMQTQRPTLYLIGDSTIRNGSGKGVDGLWGWGSVIGEYFDTSRIHIDNQAIGGRSSRTFLTEDRWDKIKAKLKPGDFVLLQFGHNDAGAINDTSRARGTIRGIGDETVEIDNKLTKKHEIVHSYGWYIRQYVADTKASGAVPIVCSLVPRNVWKDNKVVRASDNYAQWAAQIAKAEGAFFIDLNENIAHQYEAGFTEETLKAAFFPVDHTHTNLAGAQFNARSVTEGLRQLKNCPLQPYLKSQKR</sequence>
<dbReference type="EMBL" id="JACWZY010000057">
    <property type="protein sequence ID" value="MBD2705469.1"/>
    <property type="molecule type" value="Genomic_DNA"/>
</dbReference>
<accession>A0A927AW59</accession>
<evidence type="ECO:0000313" key="5">
    <source>
        <dbReference type="Proteomes" id="UP000598820"/>
    </source>
</evidence>
<dbReference type="RefSeq" id="WP_190892917.1">
    <property type="nucleotide sequence ID" value="NZ_JACWZY010000057.1"/>
</dbReference>
<comment type="similarity">
    <text evidence="1">Belongs to the 'GDSL' lipolytic enzyme family.</text>
</comment>
<dbReference type="AlphaFoldDB" id="A0A927AW59"/>
<dbReference type="PANTHER" id="PTHR43695">
    <property type="entry name" value="PUTATIVE (AFU_ORTHOLOGUE AFUA_2G17250)-RELATED"/>
    <property type="match status" value="1"/>
</dbReference>
<reference evidence="4" key="1">
    <citation type="submission" date="2020-09" db="EMBL/GenBank/DDBJ databases">
        <authorList>
            <person name="Kim M.K."/>
        </authorList>
    </citation>
    <scope>NUCLEOTIDE SEQUENCE</scope>
    <source>
        <strain evidence="4">BT702</strain>
    </source>
</reference>
<dbReference type="Pfam" id="PF13472">
    <property type="entry name" value="Lipase_GDSL_2"/>
    <property type="match status" value="1"/>
</dbReference>
<evidence type="ECO:0000256" key="2">
    <source>
        <dbReference type="ARBA" id="ARBA00022801"/>
    </source>
</evidence>
<organism evidence="4 5">
    <name type="scientific">Spirosoma profusum</name>
    <dbReference type="NCBI Taxonomy" id="2771354"/>
    <lineage>
        <taxon>Bacteria</taxon>
        <taxon>Pseudomonadati</taxon>
        <taxon>Bacteroidota</taxon>
        <taxon>Cytophagia</taxon>
        <taxon>Cytophagales</taxon>
        <taxon>Cytophagaceae</taxon>
        <taxon>Spirosoma</taxon>
    </lineage>
</organism>
<dbReference type="InterPro" id="IPR036514">
    <property type="entry name" value="SGNH_hydro_sf"/>
</dbReference>
<name>A0A927AW59_9BACT</name>